<dbReference type="AlphaFoldDB" id="A0A660L1G7"/>
<dbReference type="SMART" id="SM00228">
    <property type="entry name" value="PDZ"/>
    <property type="match status" value="1"/>
</dbReference>
<comment type="caution">
    <text evidence="4">The sequence shown here is derived from an EMBL/GenBank/DDBJ whole genome shotgun (WGS) entry which is preliminary data.</text>
</comment>
<dbReference type="Pfam" id="PF17820">
    <property type="entry name" value="PDZ_6"/>
    <property type="match status" value="1"/>
</dbReference>
<evidence type="ECO:0000313" key="5">
    <source>
        <dbReference type="Proteomes" id="UP000267019"/>
    </source>
</evidence>
<proteinExistence type="predicted"/>
<feature type="transmembrane region" description="Helical" evidence="2">
    <location>
        <begin position="177"/>
        <end position="196"/>
    </location>
</feature>
<dbReference type="OrthoDB" id="9774724at2"/>
<accession>A0A660L1G7</accession>
<dbReference type="RefSeq" id="WP_121444139.1">
    <property type="nucleotide sequence ID" value="NZ_RBIJ01000002.1"/>
</dbReference>
<dbReference type="InterPro" id="IPR041489">
    <property type="entry name" value="PDZ_6"/>
</dbReference>
<dbReference type="Proteomes" id="UP000267019">
    <property type="component" value="Unassembled WGS sequence"/>
</dbReference>
<keyword evidence="5" id="KW-1185">Reference proteome</keyword>
<dbReference type="PROSITE" id="PS50106">
    <property type="entry name" value="PDZ"/>
    <property type="match status" value="1"/>
</dbReference>
<feature type="transmembrane region" description="Helical" evidence="2">
    <location>
        <begin position="44"/>
        <end position="68"/>
    </location>
</feature>
<feature type="transmembrane region" description="Helical" evidence="2">
    <location>
        <begin position="114"/>
        <end position="132"/>
    </location>
</feature>
<feature type="transmembrane region" description="Helical" evidence="2">
    <location>
        <begin position="6"/>
        <end position="23"/>
    </location>
</feature>
<feature type="region of interest" description="Disordered" evidence="1">
    <location>
        <begin position="400"/>
        <end position="430"/>
    </location>
</feature>
<dbReference type="SUPFAM" id="SSF50156">
    <property type="entry name" value="PDZ domain-like"/>
    <property type="match status" value="1"/>
</dbReference>
<feature type="transmembrane region" description="Helical" evidence="2">
    <location>
        <begin position="138"/>
        <end position="156"/>
    </location>
</feature>
<evidence type="ECO:0000259" key="3">
    <source>
        <dbReference type="PROSITE" id="PS50106"/>
    </source>
</evidence>
<keyword evidence="2" id="KW-0812">Transmembrane</keyword>
<feature type="transmembrane region" description="Helical" evidence="2">
    <location>
        <begin position="88"/>
        <end position="107"/>
    </location>
</feature>
<feature type="domain" description="PDZ" evidence="3">
    <location>
        <begin position="296"/>
        <end position="349"/>
    </location>
</feature>
<dbReference type="InterPro" id="IPR001478">
    <property type="entry name" value="PDZ"/>
</dbReference>
<dbReference type="Gene3D" id="2.30.42.10">
    <property type="match status" value="1"/>
</dbReference>
<organism evidence="4 5">
    <name type="scientific">Brockia lithotrophica</name>
    <dbReference type="NCBI Taxonomy" id="933949"/>
    <lineage>
        <taxon>Bacteria</taxon>
        <taxon>Bacillati</taxon>
        <taxon>Bacillota</taxon>
        <taxon>Bacilli</taxon>
        <taxon>Bacillales</taxon>
        <taxon>Bacillales Family X. Incertae Sedis</taxon>
        <taxon>Brockia</taxon>
    </lineage>
</organism>
<gene>
    <name evidence="4" type="ORF">C7438_0862</name>
</gene>
<dbReference type="EMBL" id="RBIJ01000002">
    <property type="protein sequence ID" value="RKQ85468.1"/>
    <property type="molecule type" value="Genomic_DNA"/>
</dbReference>
<dbReference type="InterPro" id="IPR036034">
    <property type="entry name" value="PDZ_sf"/>
</dbReference>
<reference evidence="4 5" key="1">
    <citation type="submission" date="2018-10" db="EMBL/GenBank/DDBJ databases">
        <title>Genomic Encyclopedia of Type Strains, Phase IV (KMG-IV): sequencing the most valuable type-strain genomes for metagenomic binning, comparative biology and taxonomic classification.</title>
        <authorList>
            <person name="Goeker M."/>
        </authorList>
    </citation>
    <scope>NUCLEOTIDE SEQUENCE [LARGE SCALE GENOMIC DNA]</scope>
    <source>
        <strain evidence="4 5">DSM 22653</strain>
    </source>
</reference>
<evidence type="ECO:0000313" key="4">
    <source>
        <dbReference type="EMBL" id="RKQ85468.1"/>
    </source>
</evidence>
<evidence type="ECO:0000256" key="2">
    <source>
        <dbReference type="SAM" id="Phobius"/>
    </source>
</evidence>
<name>A0A660L1G7_9BACL</name>
<keyword evidence="2" id="KW-0472">Membrane</keyword>
<sequence>MEGVLWPTLSVLVWIAVGWLVCARAVEGERRIAGVRLRRARPRLWWGIFGSLFGGAAVAALLFAGHALGFSERLPASGTFVPPSPSPTVSTFFGTLVVALFLFLLRLRWLRPSAVWTISAALSAFGVLPPLLRTGGTEVLVLSALLFAEAGLLFAYPEGASRPYVFRNSRGGAVTAFVAEGVLALPLLLPAAWASLSPPVGRFGEGPWVLWPALLPWVLQVRSARGPIGAELRIRAAVTAVGALVSPLLVLFPTGETRATAMLVLVAVLLAAEEFRERAAARAMTSPWQEGGEATIVAVVEGSPAAELGIRPGMRLVSVNGTPVRDPQDAYAALQGRPAYVKLELKDVDGEILYRERGRYEGDPPLLGLVFAPRRFDPRRSAPPPQHGIALLRGYAPVPRAEAVDGETSSEAKPSAHPTSGGIISEEWRG</sequence>
<evidence type="ECO:0000256" key="1">
    <source>
        <dbReference type="SAM" id="MobiDB-lite"/>
    </source>
</evidence>
<protein>
    <recommendedName>
        <fullName evidence="3">PDZ domain-containing protein</fullName>
    </recommendedName>
</protein>
<keyword evidence="2" id="KW-1133">Transmembrane helix</keyword>